<gene>
    <name evidence="1" type="ORF">MtrunA17_Chr2g0316371</name>
</gene>
<dbReference type="Proteomes" id="UP000265566">
    <property type="component" value="Chromosome 2"/>
</dbReference>
<proteinExistence type="predicted"/>
<dbReference type="Gramene" id="rna11140">
    <property type="protein sequence ID" value="RHN74995.1"/>
    <property type="gene ID" value="gene11140"/>
</dbReference>
<accession>A0A396JEY7</accession>
<comment type="caution">
    <text evidence="1">The sequence shown here is derived from an EMBL/GenBank/DDBJ whole genome shotgun (WGS) entry which is preliminary data.</text>
</comment>
<evidence type="ECO:0000313" key="1">
    <source>
        <dbReference type="EMBL" id="RHN74995.1"/>
    </source>
</evidence>
<dbReference type="EMBL" id="PSQE01000002">
    <property type="protein sequence ID" value="RHN74995.1"/>
    <property type="molecule type" value="Genomic_DNA"/>
</dbReference>
<evidence type="ECO:0000313" key="2">
    <source>
        <dbReference type="Proteomes" id="UP000265566"/>
    </source>
</evidence>
<name>A0A396JEY7_MEDTR</name>
<dbReference type="AlphaFoldDB" id="A0A396JEY7"/>
<reference evidence="2" key="1">
    <citation type="journal article" date="2018" name="Nat. Plants">
        <title>Whole-genome landscape of Medicago truncatula symbiotic genes.</title>
        <authorList>
            <person name="Pecrix Y."/>
            <person name="Staton S.E."/>
            <person name="Sallet E."/>
            <person name="Lelandais-Briere C."/>
            <person name="Moreau S."/>
            <person name="Carrere S."/>
            <person name="Blein T."/>
            <person name="Jardinaud M.F."/>
            <person name="Latrasse D."/>
            <person name="Zouine M."/>
            <person name="Zahm M."/>
            <person name="Kreplak J."/>
            <person name="Mayjonade B."/>
            <person name="Satge C."/>
            <person name="Perez M."/>
            <person name="Cauet S."/>
            <person name="Marande W."/>
            <person name="Chantry-Darmon C."/>
            <person name="Lopez-Roques C."/>
            <person name="Bouchez O."/>
            <person name="Berard A."/>
            <person name="Debelle F."/>
            <person name="Munos S."/>
            <person name="Bendahmane A."/>
            <person name="Berges H."/>
            <person name="Niebel A."/>
            <person name="Buitink J."/>
            <person name="Frugier F."/>
            <person name="Benhamed M."/>
            <person name="Crespi M."/>
            <person name="Gouzy J."/>
            <person name="Gamas P."/>
        </authorList>
    </citation>
    <scope>NUCLEOTIDE SEQUENCE [LARGE SCALE GENOMIC DNA]</scope>
    <source>
        <strain evidence="2">cv. Jemalong A17</strain>
    </source>
</reference>
<protein>
    <submittedName>
        <fullName evidence="1">Uncharacterized protein</fullName>
    </submittedName>
</protein>
<organism evidence="1 2">
    <name type="scientific">Medicago truncatula</name>
    <name type="common">Barrel medic</name>
    <name type="synonym">Medicago tribuloides</name>
    <dbReference type="NCBI Taxonomy" id="3880"/>
    <lineage>
        <taxon>Eukaryota</taxon>
        <taxon>Viridiplantae</taxon>
        <taxon>Streptophyta</taxon>
        <taxon>Embryophyta</taxon>
        <taxon>Tracheophyta</taxon>
        <taxon>Spermatophyta</taxon>
        <taxon>Magnoliopsida</taxon>
        <taxon>eudicotyledons</taxon>
        <taxon>Gunneridae</taxon>
        <taxon>Pentapetalae</taxon>
        <taxon>rosids</taxon>
        <taxon>fabids</taxon>
        <taxon>Fabales</taxon>
        <taxon>Fabaceae</taxon>
        <taxon>Papilionoideae</taxon>
        <taxon>50 kb inversion clade</taxon>
        <taxon>NPAAA clade</taxon>
        <taxon>Hologalegina</taxon>
        <taxon>IRL clade</taxon>
        <taxon>Trifolieae</taxon>
        <taxon>Medicago</taxon>
    </lineage>
</organism>
<sequence length="66" mass="7686">MGIKDVWGGYRKHQHSHAMMFVPLKGMFAPDEYRDHLDQLDMASIFMAPYAEHHVVCLFEQTGLYS</sequence>